<evidence type="ECO:0000256" key="1">
    <source>
        <dbReference type="ARBA" id="ARBA00011051"/>
    </source>
</evidence>
<sequence>MTEHSPAFISAVPVLASLDMARTVAFYVRVLNAKAVYVQPGEYGIVSLGGLELHFWACQDPEIPKQTSCRIQVTGIAALHAQCLAGNAVHPNGGLRNQPWGTQEFSLLDEDGNCVTCYEDHPAT</sequence>
<protein>
    <recommendedName>
        <fullName evidence="2">Bleomycin resistance protein</fullName>
    </recommendedName>
</protein>
<proteinExistence type="inferred from homology"/>
<evidence type="ECO:0000256" key="3">
    <source>
        <dbReference type="ARBA" id="ARBA00023251"/>
    </source>
</evidence>
<reference evidence="5 6" key="1">
    <citation type="submission" date="2023-05" db="EMBL/GenBank/DDBJ databases">
        <authorList>
            <person name="Yin Y."/>
            <person name="Lu Z."/>
        </authorList>
    </citation>
    <scope>NUCLEOTIDE SEQUENCE [LARGE SCALE GENOMIC DNA]</scope>
    <source>
        <strain evidence="5 6">ZM22</strain>
    </source>
</reference>
<evidence type="ECO:0000259" key="4">
    <source>
        <dbReference type="PROSITE" id="PS51819"/>
    </source>
</evidence>
<dbReference type="RefSeq" id="WP_283486020.1">
    <property type="nucleotide sequence ID" value="NZ_CP125947.1"/>
</dbReference>
<keyword evidence="3" id="KW-0046">Antibiotic resistance</keyword>
<comment type="similarity">
    <text evidence="1">Belongs to the bleomycin resistance protein family.</text>
</comment>
<dbReference type="InterPro" id="IPR037523">
    <property type="entry name" value="VOC_core"/>
</dbReference>
<evidence type="ECO:0000313" key="6">
    <source>
        <dbReference type="Proteomes" id="UP001240697"/>
    </source>
</evidence>
<dbReference type="PROSITE" id="PS51819">
    <property type="entry name" value="VOC"/>
    <property type="match status" value="1"/>
</dbReference>
<name>A0ABY8SPQ2_9BURK</name>
<organism evidence="5 6">
    <name type="scientific">Comamonas resistens</name>
    <dbReference type="NCBI Taxonomy" id="3046670"/>
    <lineage>
        <taxon>Bacteria</taxon>
        <taxon>Pseudomonadati</taxon>
        <taxon>Pseudomonadota</taxon>
        <taxon>Betaproteobacteria</taxon>
        <taxon>Burkholderiales</taxon>
        <taxon>Comamonadaceae</taxon>
        <taxon>Comamonas</taxon>
    </lineage>
</organism>
<dbReference type="Gene3D" id="3.10.180.10">
    <property type="entry name" value="2,3-Dihydroxybiphenyl 1,2-Dioxygenase, domain 1"/>
    <property type="match status" value="1"/>
</dbReference>
<keyword evidence="6" id="KW-1185">Reference proteome</keyword>
<dbReference type="InterPro" id="IPR029068">
    <property type="entry name" value="Glyas_Bleomycin-R_OHBP_Dase"/>
</dbReference>
<dbReference type="CDD" id="cd08349">
    <property type="entry name" value="BLMA_like"/>
    <property type="match status" value="1"/>
</dbReference>
<dbReference type="EMBL" id="CP125947">
    <property type="protein sequence ID" value="WHS64908.1"/>
    <property type="molecule type" value="Genomic_DNA"/>
</dbReference>
<evidence type="ECO:0000313" key="5">
    <source>
        <dbReference type="EMBL" id="WHS64908.1"/>
    </source>
</evidence>
<dbReference type="SUPFAM" id="SSF54593">
    <property type="entry name" value="Glyoxalase/Bleomycin resistance protein/Dihydroxybiphenyl dioxygenase"/>
    <property type="match status" value="1"/>
</dbReference>
<evidence type="ECO:0000256" key="2">
    <source>
        <dbReference type="ARBA" id="ARBA00021572"/>
    </source>
</evidence>
<dbReference type="Proteomes" id="UP001240697">
    <property type="component" value="Chromosome"/>
</dbReference>
<gene>
    <name evidence="5" type="ORF">QMY55_20850</name>
</gene>
<accession>A0ABY8SPQ2</accession>
<dbReference type="InterPro" id="IPR000335">
    <property type="entry name" value="Bleomycin-R"/>
</dbReference>
<feature type="domain" description="VOC" evidence="4">
    <location>
        <begin position="7"/>
        <end position="120"/>
    </location>
</feature>